<name>A0A238WCC3_9PSEU</name>
<reference evidence="1 2" key="1">
    <citation type="submission" date="2017-06" db="EMBL/GenBank/DDBJ databases">
        <authorList>
            <person name="Kim H.J."/>
            <person name="Triplett B.A."/>
        </authorList>
    </citation>
    <scope>NUCLEOTIDE SEQUENCE [LARGE SCALE GENOMIC DNA]</scope>
    <source>
        <strain evidence="1 2">DSM 45207</strain>
    </source>
</reference>
<proteinExistence type="predicted"/>
<evidence type="ECO:0000313" key="2">
    <source>
        <dbReference type="Proteomes" id="UP000198348"/>
    </source>
</evidence>
<sequence>MTYITRAASFDGVSVAANGSLSSREVSGVTARRVRLMVTSAGADVSVALEASPNNGGDWLELSSTSGGATGAQAVEEMPGLLLRMTASNANDTNSQNVTAYLLLDRD</sequence>
<keyword evidence="2" id="KW-1185">Reference proteome</keyword>
<dbReference type="RefSeq" id="WP_089300631.1">
    <property type="nucleotide sequence ID" value="NZ_FZNW01000006.1"/>
</dbReference>
<protein>
    <submittedName>
        <fullName evidence="1">Uncharacterized protein</fullName>
    </submittedName>
</protein>
<dbReference type="AlphaFoldDB" id="A0A238WCC3"/>
<dbReference type="EMBL" id="FZNW01000006">
    <property type="protein sequence ID" value="SNR44190.1"/>
    <property type="molecule type" value="Genomic_DNA"/>
</dbReference>
<gene>
    <name evidence="1" type="ORF">SAMN06265360_10629</name>
</gene>
<evidence type="ECO:0000313" key="1">
    <source>
        <dbReference type="EMBL" id="SNR44190.1"/>
    </source>
</evidence>
<dbReference type="Proteomes" id="UP000198348">
    <property type="component" value="Unassembled WGS sequence"/>
</dbReference>
<organism evidence="1 2">
    <name type="scientific">Haloechinothrix alba</name>
    <dbReference type="NCBI Taxonomy" id="664784"/>
    <lineage>
        <taxon>Bacteria</taxon>
        <taxon>Bacillati</taxon>
        <taxon>Actinomycetota</taxon>
        <taxon>Actinomycetes</taxon>
        <taxon>Pseudonocardiales</taxon>
        <taxon>Pseudonocardiaceae</taxon>
        <taxon>Haloechinothrix</taxon>
    </lineage>
</organism>
<accession>A0A238WCC3</accession>